<reference evidence="2" key="1">
    <citation type="journal article" date="2014" name="Int. J. Syst. Evol. Microbiol.">
        <title>Complete genome sequence of Corynebacterium casei LMG S-19264T (=DSM 44701T), isolated from a smear-ripened cheese.</title>
        <authorList>
            <consortium name="US DOE Joint Genome Institute (JGI-PGF)"/>
            <person name="Walter F."/>
            <person name="Albersmeier A."/>
            <person name="Kalinowski J."/>
            <person name="Ruckert C."/>
        </authorList>
    </citation>
    <scope>NUCLEOTIDE SEQUENCE</scope>
    <source>
        <strain evidence="2">JCM 19596</strain>
    </source>
</reference>
<name>A0A830FAF5_9EURY</name>
<organism evidence="2 3">
    <name type="scientific">Halocalculus aciditolerans</name>
    <dbReference type="NCBI Taxonomy" id="1383812"/>
    <lineage>
        <taxon>Archaea</taxon>
        <taxon>Methanobacteriati</taxon>
        <taxon>Methanobacteriota</taxon>
        <taxon>Stenosarchaea group</taxon>
        <taxon>Halobacteria</taxon>
        <taxon>Halobacteriales</taxon>
        <taxon>Halobacteriaceae</taxon>
        <taxon>Halocalculus</taxon>
    </lineage>
</organism>
<sequence>MADRLSPTTAEFREARGIIERSLAAAEARFPTETDVVVEIGWAGDDDIVDILDGAYGFASYPNRIEIEFNTAAPNWQASLKSTTAHEYAHVWGFERRGRESETKWEYVVEEAVTQHAAKQLVPEYQSPWWTRYNPETVAEYWDRIRAEELDRDSEDGGTLYVEPKDSGYPFGLGYSLSFQLGRTLLEEHDLPYLLDIDKSALVAAGDRLYRDD</sequence>
<dbReference type="AlphaFoldDB" id="A0A830FAF5"/>
<proteinExistence type="predicted"/>
<evidence type="ECO:0000313" key="3">
    <source>
        <dbReference type="Proteomes" id="UP000607197"/>
    </source>
</evidence>
<dbReference type="RefSeq" id="WP_188980460.1">
    <property type="nucleotide sequence ID" value="NZ_BMPG01000005.1"/>
</dbReference>
<evidence type="ECO:0000259" key="1">
    <source>
        <dbReference type="Pfam" id="PF10026"/>
    </source>
</evidence>
<dbReference type="Proteomes" id="UP000607197">
    <property type="component" value="Unassembled WGS sequence"/>
</dbReference>
<protein>
    <recommendedName>
        <fullName evidence="1">DUF2268 domain-containing protein</fullName>
    </recommendedName>
</protein>
<evidence type="ECO:0000313" key="2">
    <source>
        <dbReference type="EMBL" id="GGL70272.1"/>
    </source>
</evidence>
<reference evidence="2" key="2">
    <citation type="submission" date="2020-09" db="EMBL/GenBank/DDBJ databases">
        <authorList>
            <person name="Sun Q."/>
            <person name="Ohkuma M."/>
        </authorList>
    </citation>
    <scope>NUCLEOTIDE SEQUENCE</scope>
    <source>
        <strain evidence="2">JCM 19596</strain>
    </source>
</reference>
<dbReference type="InterPro" id="IPR018728">
    <property type="entry name" value="DUF2268"/>
</dbReference>
<dbReference type="EMBL" id="BMPG01000005">
    <property type="protein sequence ID" value="GGL70272.1"/>
    <property type="molecule type" value="Genomic_DNA"/>
</dbReference>
<dbReference type="Pfam" id="PF10026">
    <property type="entry name" value="DUF2268"/>
    <property type="match status" value="1"/>
</dbReference>
<gene>
    <name evidence="2" type="ORF">GCM10009039_30420</name>
</gene>
<comment type="caution">
    <text evidence="2">The sequence shown here is derived from an EMBL/GenBank/DDBJ whole genome shotgun (WGS) entry which is preliminary data.</text>
</comment>
<keyword evidence="3" id="KW-1185">Reference proteome</keyword>
<accession>A0A830FAF5</accession>
<feature type="domain" description="DUF2268" evidence="1">
    <location>
        <begin position="51"/>
        <end position="189"/>
    </location>
</feature>